<keyword evidence="7 10" id="KW-0472">Membrane</keyword>
<evidence type="ECO:0000256" key="4">
    <source>
        <dbReference type="ARBA" id="ARBA00022692"/>
    </source>
</evidence>
<evidence type="ECO:0000313" key="12">
    <source>
        <dbReference type="Proteomes" id="UP000242875"/>
    </source>
</evidence>
<comment type="subcellular location">
    <subcellularLocation>
        <location evidence="1">Membrane</location>
        <topology evidence="1">Multi-pass membrane protein</topology>
    </subcellularLocation>
</comment>
<evidence type="ECO:0000256" key="8">
    <source>
        <dbReference type="ARBA" id="ARBA00023170"/>
    </source>
</evidence>
<feature type="transmembrane region" description="Helical" evidence="10">
    <location>
        <begin position="105"/>
        <end position="128"/>
    </location>
</feature>
<dbReference type="PANTHER" id="PTHR28097">
    <property type="entry name" value="PHEROMONE A FACTOR RECEPTOR"/>
    <property type="match status" value="1"/>
</dbReference>
<feature type="transmembrane region" description="Helical" evidence="10">
    <location>
        <begin position="54"/>
        <end position="74"/>
    </location>
</feature>
<dbReference type="AlphaFoldDB" id="A0A261Y3W5"/>
<keyword evidence="12" id="KW-1185">Reference proteome</keyword>
<evidence type="ECO:0000256" key="2">
    <source>
        <dbReference type="ARBA" id="ARBA00011085"/>
    </source>
</evidence>
<dbReference type="OrthoDB" id="2874149at2759"/>
<feature type="transmembrane region" description="Helical" evidence="10">
    <location>
        <begin position="12"/>
        <end position="34"/>
    </location>
</feature>
<comment type="similarity">
    <text evidence="2">Belongs to the G-protein coupled receptor 4 family.</text>
</comment>
<dbReference type="PANTHER" id="PTHR28097:SF1">
    <property type="entry name" value="PHEROMONE A FACTOR RECEPTOR"/>
    <property type="match status" value="1"/>
</dbReference>
<evidence type="ECO:0000256" key="7">
    <source>
        <dbReference type="ARBA" id="ARBA00023136"/>
    </source>
</evidence>
<accession>A0A261Y3W5</accession>
<dbReference type="InterPro" id="IPR001499">
    <property type="entry name" value="GPCR_STE3"/>
</dbReference>
<keyword evidence="4 10" id="KW-0812">Transmembrane</keyword>
<keyword evidence="5 10" id="KW-1133">Transmembrane helix</keyword>
<comment type="caution">
    <text evidence="11">The sequence shown here is derived from an EMBL/GenBank/DDBJ whole genome shotgun (WGS) entry which is preliminary data.</text>
</comment>
<name>A0A261Y3W5_9FUNG</name>
<evidence type="ECO:0000256" key="3">
    <source>
        <dbReference type="ARBA" id="ARBA00022507"/>
    </source>
</evidence>
<evidence type="ECO:0000256" key="9">
    <source>
        <dbReference type="ARBA" id="ARBA00023224"/>
    </source>
</evidence>
<evidence type="ECO:0008006" key="13">
    <source>
        <dbReference type="Google" id="ProtNLM"/>
    </source>
</evidence>
<evidence type="ECO:0000256" key="5">
    <source>
        <dbReference type="ARBA" id="ARBA00022989"/>
    </source>
</evidence>
<evidence type="ECO:0000256" key="1">
    <source>
        <dbReference type="ARBA" id="ARBA00004141"/>
    </source>
</evidence>
<keyword evidence="3" id="KW-0589">Pheromone response</keyword>
<gene>
    <name evidence="11" type="ORF">BZG36_01587</name>
</gene>
<sequence length="229" mass="26150">MEQKRMKSILQLLVCILGSVVLGILTMLVRPRWYDISADWGCGMSLDNGTWVKAFLLMQMWPVLIGLLATYYCVRIMVTMIRAKLHLNQLFPYESPHSSAAFHRLTGFCIIFLLVMVPATIYNTVLFVTGSIEGQTSTWNFNAPYNGSYWDVNVTTDGTASHSAQLLFLDMERAISGIIWFAFFATCSEAKRLYRSVFRHDYSILWLKLKASRDTEKATWSPELFGDGR</sequence>
<protein>
    <recommendedName>
        <fullName evidence="13">G-protein coupled receptors family 1 profile domain-containing protein</fullName>
    </recommendedName>
</protein>
<keyword evidence="6" id="KW-0297">G-protein coupled receptor</keyword>
<evidence type="ECO:0000256" key="10">
    <source>
        <dbReference type="SAM" id="Phobius"/>
    </source>
</evidence>
<organism evidence="11 12">
    <name type="scientific">Bifiguratus adelaidae</name>
    <dbReference type="NCBI Taxonomy" id="1938954"/>
    <lineage>
        <taxon>Eukaryota</taxon>
        <taxon>Fungi</taxon>
        <taxon>Fungi incertae sedis</taxon>
        <taxon>Mucoromycota</taxon>
        <taxon>Mucoromycotina</taxon>
        <taxon>Endogonomycetes</taxon>
        <taxon>Endogonales</taxon>
        <taxon>Endogonales incertae sedis</taxon>
        <taxon>Bifiguratus</taxon>
    </lineage>
</organism>
<evidence type="ECO:0000313" key="11">
    <source>
        <dbReference type="EMBL" id="OZJ05309.1"/>
    </source>
</evidence>
<reference evidence="11 12" key="1">
    <citation type="journal article" date="2017" name="Mycologia">
        <title>Bifiguratus adelaidae, gen. et sp. nov., a new member of Mucoromycotina in endophytic and soil-dwelling habitats.</title>
        <authorList>
            <person name="Torres-Cruz T.J."/>
            <person name="Billingsley Tobias T.L."/>
            <person name="Almatruk M."/>
            <person name="Hesse C."/>
            <person name="Kuske C.R."/>
            <person name="Desiro A."/>
            <person name="Benucci G.M."/>
            <person name="Bonito G."/>
            <person name="Stajich J.E."/>
            <person name="Dunlap C."/>
            <person name="Arnold A.E."/>
            <person name="Porras-Alfaro A."/>
        </authorList>
    </citation>
    <scope>NUCLEOTIDE SEQUENCE [LARGE SCALE GENOMIC DNA]</scope>
    <source>
        <strain evidence="11 12">AZ0501</strain>
    </source>
</reference>
<dbReference type="GO" id="GO:0000750">
    <property type="term" value="P:pheromone-dependent signal transduction involved in conjugation with cellular fusion"/>
    <property type="evidence" value="ECO:0007669"/>
    <property type="project" value="TreeGrafter"/>
</dbReference>
<proteinExistence type="inferred from homology"/>
<evidence type="ECO:0000256" key="6">
    <source>
        <dbReference type="ARBA" id="ARBA00023040"/>
    </source>
</evidence>
<keyword evidence="8" id="KW-0675">Receptor</keyword>
<dbReference type="GO" id="GO:0005886">
    <property type="term" value="C:plasma membrane"/>
    <property type="evidence" value="ECO:0007669"/>
    <property type="project" value="TreeGrafter"/>
</dbReference>
<dbReference type="Pfam" id="PF02076">
    <property type="entry name" value="STE3"/>
    <property type="match status" value="1"/>
</dbReference>
<dbReference type="Proteomes" id="UP000242875">
    <property type="component" value="Unassembled WGS sequence"/>
</dbReference>
<dbReference type="EMBL" id="MVBO01000017">
    <property type="protein sequence ID" value="OZJ05309.1"/>
    <property type="molecule type" value="Genomic_DNA"/>
</dbReference>
<keyword evidence="9" id="KW-0807">Transducer</keyword>
<dbReference type="GO" id="GO:0004932">
    <property type="term" value="F:mating-type factor pheromone receptor activity"/>
    <property type="evidence" value="ECO:0007669"/>
    <property type="project" value="InterPro"/>
</dbReference>